<evidence type="ECO:0000313" key="1">
    <source>
        <dbReference type="EMBL" id="KAK4828280.1"/>
    </source>
</evidence>
<accession>A0AAN7PBX2</accession>
<proteinExistence type="predicted"/>
<dbReference type="PANTHER" id="PTHR33332">
    <property type="entry name" value="REVERSE TRANSCRIPTASE DOMAIN-CONTAINING PROTEIN"/>
    <property type="match status" value="1"/>
</dbReference>
<dbReference type="AlphaFoldDB" id="A0AAN7PBX2"/>
<evidence type="ECO:0000313" key="2">
    <source>
        <dbReference type="Proteomes" id="UP001333110"/>
    </source>
</evidence>
<organism evidence="1 2">
    <name type="scientific">Mycteria americana</name>
    <name type="common">Wood stork</name>
    <dbReference type="NCBI Taxonomy" id="33587"/>
    <lineage>
        <taxon>Eukaryota</taxon>
        <taxon>Metazoa</taxon>
        <taxon>Chordata</taxon>
        <taxon>Craniata</taxon>
        <taxon>Vertebrata</taxon>
        <taxon>Euteleostomi</taxon>
        <taxon>Archelosauria</taxon>
        <taxon>Archosauria</taxon>
        <taxon>Dinosauria</taxon>
        <taxon>Saurischia</taxon>
        <taxon>Theropoda</taxon>
        <taxon>Coelurosauria</taxon>
        <taxon>Aves</taxon>
        <taxon>Neognathae</taxon>
        <taxon>Neoaves</taxon>
        <taxon>Aequornithes</taxon>
        <taxon>Ciconiiformes</taxon>
        <taxon>Ciconiidae</taxon>
        <taxon>Mycteria</taxon>
    </lineage>
</organism>
<comment type="caution">
    <text evidence="1">The sequence shown here is derived from an EMBL/GenBank/DDBJ whole genome shotgun (WGS) entry which is preliminary data.</text>
</comment>
<gene>
    <name evidence="1" type="ORF">QYF61_024945</name>
</gene>
<dbReference type="Proteomes" id="UP001333110">
    <property type="component" value="Unassembled WGS sequence"/>
</dbReference>
<keyword evidence="2" id="KW-1185">Reference proteome</keyword>
<name>A0AAN7PBX2_MYCAM</name>
<protein>
    <submittedName>
        <fullName evidence="1">Uncharacterized protein</fullName>
    </submittedName>
</protein>
<dbReference type="EMBL" id="JAUNZN010000002">
    <property type="protein sequence ID" value="KAK4828280.1"/>
    <property type="molecule type" value="Genomic_DNA"/>
</dbReference>
<sequence>MQHYRLGEEWLESCPVEKDLGLSVAIQLNMNQPCAQVAKKAKSILACIRNSVASTQEIWAVEFTDKAKVE</sequence>
<reference evidence="1 2" key="1">
    <citation type="journal article" date="2023" name="J. Hered.">
        <title>Chromosome-level genome of the wood stork (Mycteria americana) provides insight into avian chromosome evolution.</title>
        <authorList>
            <person name="Flamio R. Jr."/>
            <person name="Ramstad K.M."/>
        </authorList>
    </citation>
    <scope>NUCLEOTIDE SEQUENCE [LARGE SCALE GENOMIC DNA]</scope>
    <source>
        <strain evidence="1">JAX WOST 10</strain>
    </source>
</reference>